<sequence>MKKFLATTALALVVANGAFAQTDTTTTDTTEPATTDAPMTDAPAADGMATDAPMTDEPAADGMATDAPMTEAPAADGMATDDAMATDPAMADAAAAPVMAMDGYDTLVNMDVTAEELTGVAVYGTDDNKVGDIGDLVVGTDGTITEVIVDVGGFLGLGAKPVAIAYDSIQLMRQVDGTDMRGYVSMTQEQFEGMPAYEAPMDAAADAADDAAMSDPMTDDAVVTDDAATTDAVEPAPASN</sequence>
<gene>
    <name evidence="4" type="ORF">SAMN04488003_108138</name>
</gene>
<accession>A0A1H8DG83</accession>
<dbReference type="STRING" id="245187.SAMN04488003_108138"/>
<feature type="signal peptide" evidence="2">
    <location>
        <begin position="1"/>
        <end position="20"/>
    </location>
</feature>
<keyword evidence="2" id="KW-0732">Signal</keyword>
<dbReference type="InterPro" id="IPR027275">
    <property type="entry name" value="PRC-brl_dom"/>
</dbReference>
<feature type="region of interest" description="Disordered" evidence="1">
    <location>
        <begin position="23"/>
        <end position="74"/>
    </location>
</feature>
<dbReference type="Pfam" id="PF05239">
    <property type="entry name" value="PRC"/>
    <property type="match status" value="1"/>
</dbReference>
<reference evidence="4 5" key="1">
    <citation type="submission" date="2016-10" db="EMBL/GenBank/DDBJ databases">
        <authorList>
            <person name="de Groot N.N."/>
        </authorList>
    </citation>
    <scope>NUCLEOTIDE SEQUENCE [LARGE SCALE GENOMIC DNA]</scope>
    <source>
        <strain evidence="4 5">DSM 16213</strain>
    </source>
</reference>
<dbReference type="RefSeq" id="WP_089901600.1">
    <property type="nucleotide sequence ID" value="NZ_FOCI01000008.1"/>
</dbReference>
<dbReference type="Gene3D" id="2.30.30.240">
    <property type="entry name" value="PRC-barrel domain"/>
    <property type="match status" value="1"/>
</dbReference>
<evidence type="ECO:0000259" key="3">
    <source>
        <dbReference type="Pfam" id="PF05239"/>
    </source>
</evidence>
<proteinExistence type="predicted"/>
<keyword evidence="5" id="KW-1185">Reference proteome</keyword>
<dbReference type="PANTHER" id="PTHR36505">
    <property type="entry name" value="BLR1072 PROTEIN"/>
    <property type="match status" value="1"/>
</dbReference>
<evidence type="ECO:0000313" key="5">
    <source>
        <dbReference type="Proteomes" id="UP000199585"/>
    </source>
</evidence>
<dbReference type="Proteomes" id="UP000199585">
    <property type="component" value="Unassembled WGS sequence"/>
</dbReference>
<feature type="compositionally biased region" description="Low complexity" evidence="1">
    <location>
        <begin position="23"/>
        <end position="56"/>
    </location>
</feature>
<evidence type="ECO:0000256" key="1">
    <source>
        <dbReference type="SAM" id="MobiDB-lite"/>
    </source>
</evidence>
<dbReference type="SUPFAM" id="SSF50346">
    <property type="entry name" value="PRC-barrel domain"/>
    <property type="match status" value="1"/>
</dbReference>
<name>A0A1H8DG83_9RHOB</name>
<organism evidence="4 5">
    <name type="scientific">Loktanella fryxellensis</name>
    <dbReference type="NCBI Taxonomy" id="245187"/>
    <lineage>
        <taxon>Bacteria</taxon>
        <taxon>Pseudomonadati</taxon>
        <taxon>Pseudomonadota</taxon>
        <taxon>Alphaproteobacteria</taxon>
        <taxon>Rhodobacterales</taxon>
        <taxon>Roseobacteraceae</taxon>
        <taxon>Loktanella</taxon>
    </lineage>
</organism>
<dbReference type="OrthoDB" id="7876889at2"/>
<protein>
    <submittedName>
        <fullName evidence="4">PRC-barrel domain-containing protein</fullName>
    </submittedName>
</protein>
<evidence type="ECO:0000256" key="2">
    <source>
        <dbReference type="SAM" id="SignalP"/>
    </source>
</evidence>
<feature type="chain" id="PRO_5011794783" evidence="2">
    <location>
        <begin position="21"/>
        <end position="240"/>
    </location>
</feature>
<dbReference type="EMBL" id="FOCI01000008">
    <property type="protein sequence ID" value="SEN06283.1"/>
    <property type="molecule type" value="Genomic_DNA"/>
</dbReference>
<feature type="domain" description="PRC-barrel" evidence="3">
    <location>
        <begin position="114"/>
        <end position="172"/>
    </location>
</feature>
<feature type="region of interest" description="Disordered" evidence="1">
    <location>
        <begin position="207"/>
        <end position="240"/>
    </location>
</feature>
<dbReference type="PANTHER" id="PTHR36505:SF1">
    <property type="entry name" value="BLR1072 PROTEIN"/>
    <property type="match status" value="1"/>
</dbReference>
<dbReference type="AlphaFoldDB" id="A0A1H8DG83"/>
<evidence type="ECO:0000313" key="4">
    <source>
        <dbReference type="EMBL" id="SEN06283.1"/>
    </source>
</evidence>
<dbReference type="InterPro" id="IPR011033">
    <property type="entry name" value="PRC_barrel-like_sf"/>
</dbReference>